<evidence type="ECO:0000313" key="4">
    <source>
        <dbReference type="Proteomes" id="UP000636960"/>
    </source>
</evidence>
<keyword evidence="2" id="KW-0812">Transmembrane</keyword>
<comment type="caution">
    <text evidence="3">The sequence shown here is derived from an EMBL/GenBank/DDBJ whole genome shotgun (WGS) entry which is preliminary data.</text>
</comment>
<keyword evidence="4" id="KW-1185">Reference proteome</keyword>
<dbReference type="InterPro" id="IPR038468">
    <property type="entry name" value="MmpS_C"/>
</dbReference>
<gene>
    <name evidence="3" type="ORF">Ari01nite_85290</name>
</gene>
<keyword evidence="2" id="KW-0472">Membrane</keyword>
<dbReference type="AlphaFoldDB" id="A0A919MZC7"/>
<evidence type="ECO:0008006" key="5">
    <source>
        <dbReference type="Google" id="ProtNLM"/>
    </source>
</evidence>
<dbReference type="Gene3D" id="2.60.40.2880">
    <property type="entry name" value="MmpS1-5, C-terminal soluble domain"/>
    <property type="match status" value="1"/>
</dbReference>
<dbReference type="EMBL" id="BOMV01000097">
    <property type="protein sequence ID" value="GIF01065.1"/>
    <property type="molecule type" value="Genomic_DNA"/>
</dbReference>
<protein>
    <recommendedName>
        <fullName evidence="5">MmpS family membrane protein</fullName>
    </recommendedName>
</protein>
<dbReference type="Proteomes" id="UP000636960">
    <property type="component" value="Unassembled WGS sequence"/>
</dbReference>
<name>A0A919MZC7_9ACTN</name>
<organism evidence="3 4">
    <name type="scientific">Paractinoplanes rishiriensis</name>
    <dbReference type="NCBI Taxonomy" id="1050105"/>
    <lineage>
        <taxon>Bacteria</taxon>
        <taxon>Bacillati</taxon>
        <taxon>Actinomycetota</taxon>
        <taxon>Actinomycetes</taxon>
        <taxon>Micromonosporales</taxon>
        <taxon>Micromonosporaceae</taxon>
        <taxon>Paractinoplanes</taxon>
    </lineage>
</organism>
<accession>A0A919MZC7</accession>
<proteinExistence type="predicted"/>
<keyword evidence="2" id="KW-1133">Transmembrane helix</keyword>
<feature type="region of interest" description="Disordered" evidence="1">
    <location>
        <begin position="1"/>
        <end position="48"/>
    </location>
</feature>
<sequence length="206" mass="21653">MPAPTVDGVTNRDGGNDDRRAMPPADPWLESAPTSSFEPVPDDTYPGEAPPRRARGFWWPVAAAVALLACAGGVLLNPFDDDDDPAGRALPTTRPSVTAASAGPAPRASTAPLSGDLVVYLVTSNRKGEVASVEYTDQDSDHIRKGEVSLPWRHTFRLTGEKHPLVLIAQRKSGGAGPVTCSISLGGKELTTAVQRGRYAAPQCSA</sequence>
<evidence type="ECO:0000313" key="3">
    <source>
        <dbReference type="EMBL" id="GIF01065.1"/>
    </source>
</evidence>
<reference evidence="3" key="1">
    <citation type="submission" date="2021-01" db="EMBL/GenBank/DDBJ databases">
        <title>Whole genome shotgun sequence of Actinoplanes rishiriensis NBRC 108556.</title>
        <authorList>
            <person name="Komaki H."/>
            <person name="Tamura T."/>
        </authorList>
    </citation>
    <scope>NUCLEOTIDE SEQUENCE</scope>
    <source>
        <strain evidence="3">NBRC 108556</strain>
    </source>
</reference>
<evidence type="ECO:0000256" key="1">
    <source>
        <dbReference type="SAM" id="MobiDB-lite"/>
    </source>
</evidence>
<feature type="transmembrane region" description="Helical" evidence="2">
    <location>
        <begin position="57"/>
        <end position="76"/>
    </location>
</feature>
<feature type="region of interest" description="Disordered" evidence="1">
    <location>
        <begin position="85"/>
        <end position="108"/>
    </location>
</feature>
<evidence type="ECO:0000256" key="2">
    <source>
        <dbReference type="SAM" id="Phobius"/>
    </source>
</evidence>